<evidence type="ECO:0000259" key="6">
    <source>
        <dbReference type="Pfam" id="PF20772"/>
    </source>
</evidence>
<dbReference type="Pfam" id="PF20772">
    <property type="entry name" value="TACO1_YebC_N"/>
    <property type="match status" value="1"/>
</dbReference>
<evidence type="ECO:0000256" key="3">
    <source>
        <dbReference type="ARBA" id="ARBA00022490"/>
    </source>
</evidence>
<dbReference type="InterPro" id="IPR002876">
    <property type="entry name" value="Transcrip_reg_TACO1-like"/>
</dbReference>
<dbReference type="InterPro" id="IPR049083">
    <property type="entry name" value="TACO1_YebC_N"/>
</dbReference>
<dbReference type="GO" id="GO:0003677">
    <property type="term" value="F:DNA binding"/>
    <property type="evidence" value="ECO:0007669"/>
    <property type="project" value="UniProtKB-KW"/>
</dbReference>
<keyword evidence="4" id="KW-0238">DNA-binding</keyword>
<dbReference type="InterPro" id="IPR029072">
    <property type="entry name" value="YebC-like"/>
</dbReference>
<sequence>MSGHSKWATTKHKKAGIDAKRSKLFAKLIKNIEVAARTGGGDVQGNPTLFDAVQRAKKSSVPIDNINRAVKRGAGLEAGGVEYQGITYEGYAAGGVAVLIECLTDNKNRSALEVRTAMTRNGGSMADPGSVSYMFSRKGVVVVPSTGTSEDAVMEAVLDAGAEEVRDLGDTFEVVSEPTDLVAVRTALQDAGIDYDSAEAAFVPSVQVELDEDAAGKVFRLIDALEDCDDVQNVYANYDVPDDVMEKIAADA</sequence>
<proteinExistence type="inferred from homology"/>
<feature type="domain" description="TACO1/YebC-like N-terminal" evidence="6">
    <location>
        <begin position="5"/>
        <end position="75"/>
    </location>
</feature>
<accession>A0A6J7HE38</accession>
<dbReference type="Gene3D" id="1.10.10.200">
    <property type="match status" value="1"/>
</dbReference>
<evidence type="ECO:0000259" key="5">
    <source>
        <dbReference type="Pfam" id="PF01709"/>
    </source>
</evidence>
<dbReference type="PANTHER" id="PTHR12532">
    <property type="entry name" value="TRANSLATIONAL ACTIVATOR OF CYTOCHROME C OXIDASE 1"/>
    <property type="match status" value="1"/>
</dbReference>
<evidence type="ECO:0000313" key="7">
    <source>
        <dbReference type="EMBL" id="CAB4914049.1"/>
    </source>
</evidence>
<gene>
    <name evidence="7" type="ORF">UFOPK3609_01042</name>
</gene>
<dbReference type="GO" id="GO:0005829">
    <property type="term" value="C:cytosol"/>
    <property type="evidence" value="ECO:0007669"/>
    <property type="project" value="TreeGrafter"/>
</dbReference>
<dbReference type="InterPro" id="IPR026564">
    <property type="entry name" value="Transcrip_reg_TACO1-like_dom3"/>
</dbReference>
<comment type="subcellular location">
    <subcellularLocation>
        <location evidence="1">Mitochondrion</location>
    </subcellularLocation>
</comment>
<organism evidence="7">
    <name type="scientific">freshwater metagenome</name>
    <dbReference type="NCBI Taxonomy" id="449393"/>
    <lineage>
        <taxon>unclassified sequences</taxon>
        <taxon>metagenomes</taxon>
        <taxon>ecological metagenomes</taxon>
    </lineage>
</organism>
<dbReference type="NCBIfam" id="TIGR01033">
    <property type="entry name" value="YebC/PmpR family DNA-binding transcriptional regulator"/>
    <property type="match status" value="1"/>
</dbReference>
<dbReference type="EMBL" id="CAFBMQ010000152">
    <property type="protein sequence ID" value="CAB4914049.1"/>
    <property type="molecule type" value="Genomic_DNA"/>
</dbReference>
<dbReference type="NCBIfam" id="NF001030">
    <property type="entry name" value="PRK00110.1"/>
    <property type="match status" value="1"/>
</dbReference>
<evidence type="ECO:0000256" key="4">
    <source>
        <dbReference type="ARBA" id="ARBA00023125"/>
    </source>
</evidence>
<dbReference type="Pfam" id="PF01709">
    <property type="entry name" value="Transcrip_reg"/>
    <property type="match status" value="1"/>
</dbReference>
<evidence type="ECO:0000256" key="1">
    <source>
        <dbReference type="ARBA" id="ARBA00004173"/>
    </source>
</evidence>
<dbReference type="AlphaFoldDB" id="A0A6J7HE38"/>
<dbReference type="PANTHER" id="PTHR12532:SF6">
    <property type="entry name" value="TRANSCRIPTIONAL REGULATORY PROTEIN YEBC-RELATED"/>
    <property type="match status" value="1"/>
</dbReference>
<reference evidence="7" key="1">
    <citation type="submission" date="2020-05" db="EMBL/GenBank/DDBJ databases">
        <authorList>
            <person name="Chiriac C."/>
            <person name="Salcher M."/>
            <person name="Ghai R."/>
            <person name="Kavagutti S V."/>
        </authorList>
    </citation>
    <scope>NUCLEOTIDE SEQUENCE</scope>
</reference>
<protein>
    <submittedName>
        <fullName evidence="7">Unannotated protein</fullName>
    </submittedName>
</protein>
<dbReference type="FunFam" id="1.10.10.200:FF:000002">
    <property type="entry name" value="Probable transcriptional regulatory protein CLM62_37755"/>
    <property type="match status" value="1"/>
</dbReference>
<dbReference type="GO" id="GO:0005739">
    <property type="term" value="C:mitochondrion"/>
    <property type="evidence" value="ECO:0007669"/>
    <property type="project" value="UniProtKB-SubCell"/>
</dbReference>
<dbReference type="SUPFAM" id="SSF75625">
    <property type="entry name" value="YebC-like"/>
    <property type="match status" value="1"/>
</dbReference>
<dbReference type="HAMAP" id="MF_00693">
    <property type="entry name" value="Transcrip_reg_TACO1"/>
    <property type="match status" value="1"/>
</dbReference>
<evidence type="ECO:0000256" key="2">
    <source>
        <dbReference type="ARBA" id="ARBA00008724"/>
    </source>
</evidence>
<name>A0A6J7HE38_9ZZZZ</name>
<dbReference type="InterPro" id="IPR017856">
    <property type="entry name" value="Integrase-like_N"/>
</dbReference>
<dbReference type="InterPro" id="IPR048300">
    <property type="entry name" value="TACO1_YebC-like_2nd/3rd_dom"/>
</dbReference>
<dbReference type="Gene3D" id="3.30.70.980">
    <property type="match status" value="2"/>
</dbReference>
<comment type="similarity">
    <text evidence="2">Belongs to the TACO1 family.</text>
</comment>
<dbReference type="NCBIfam" id="NF009044">
    <property type="entry name" value="PRK12378.1"/>
    <property type="match status" value="1"/>
</dbReference>
<feature type="domain" description="TACO1/YebC-like second and third" evidence="5">
    <location>
        <begin position="83"/>
        <end position="238"/>
    </location>
</feature>
<keyword evidence="3" id="KW-0963">Cytoplasm</keyword>